<comment type="caution">
    <text evidence="5">The sequence shown here is derived from an EMBL/GenBank/DDBJ whole genome shotgun (WGS) entry which is preliminary data.</text>
</comment>
<feature type="binding site" evidence="3">
    <location>
        <begin position="146"/>
        <end position="153"/>
    </location>
    <ligand>
        <name>ATP</name>
        <dbReference type="ChEBI" id="CHEBI:30616"/>
    </ligand>
</feature>
<protein>
    <submittedName>
        <fullName evidence="5">DNA translocase SpoIIIE</fullName>
    </submittedName>
</protein>
<dbReference type="RefSeq" id="WP_075756363.1">
    <property type="nucleotide sequence ID" value="NZ_CP146991.1"/>
</dbReference>
<name>A0ABP2C4Z6_9FIRM</name>
<evidence type="ECO:0000259" key="4">
    <source>
        <dbReference type="PROSITE" id="PS50901"/>
    </source>
</evidence>
<evidence type="ECO:0000313" key="6">
    <source>
        <dbReference type="Proteomes" id="UP000245702"/>
    </source>
</evidence>
<accession>A0ABP2C4Z6</accession>
<dbReference type="InterPro" id="IPR002543">
    <property type="entry name" value="FtsK_dom"/>
</dbReference>
<dbReference type="EMBL" id="FCOW01000004">
    <property type="protein sequence ID" value="CVK18429.1"/>
    <property type="molecule type" value="Genomic_DNA"/>
</dbReference>
<sequence length="407" mass="44870">MDILTEIKNDVRSILLPMFGQEIPLAVIETLEALWTDTRRPQIHVKNKTATGYTFTIALPAGISFKDFYSKIDYFKDATGGDKVNAEIRQSGKMAILKISNNLLENYFDYPADYPRAGVLPVPLGYSTAGLQVIDLAKLPHMLIGGTTGAGKSNAVHVIINSLLSLPEPPIVVMLDLKMSEYNYLENRILLVTEIETACQALNRLVQEMRRRQLLLKESRFVNVQKYNAKTKAKIPYIVLIIDELAELKDKDAQEDLETLLRLCRAAGICIVAATQRPSSKIFTSKSFGDAKANFTGRLCFQTISGVDSRIILDSSEGANLPAIPGRAYWRLGRELTEIQTPYLDPEEVMCVDQFQASMLPKGFTTAGDTFGMGRTGYGAATDIAVPVNPGSTAKAGRARRSGRDKP</sequence>
<dbReference type="InterPro" id="IPR003593">
    <property type="entry name" value="AAA+_ATPase"/>
</dbReference>
<feature type="domain" description="FtsK" evidence="4">
    <location>
        <begin position="128"/>
        <end position="310"/>
    </location>
</feature>
<dbReference type="Proteomes" id="UP000245702">
    <property type="component" value="Unassembled WGS sequence"/>
</dbReference>
<dbReference type="SMART" id="SM00382">
    <property type="entry name" value="AAA"/>
    <property type="match status" value="1"/>
</dbReference>
<dbReference type="InterPro" id="IPR027417">
    <property type="entry name" value="P-loop_NTPase"/>
</dbReference>
<keyword evidence="2 3" id="KW-0067">ATP-binding</keyword>
<evidence type="ECO:0000256" key="2">
    <source>
        <dbReference type="ARBA" id="ARBA00022840"/>
    </source>
</evidence>
<dbReference type="InterPro" id="IPR050206">
    <property type="entry name" value="FtsK/SpoIIIE/SftA"/>
</dbReference>
<dbReference type="Pfam" id="PF01580">
    <property type="entry name" value="FtsK_SpoIIIE"/>
    <property type="match status" value="1"/>
</dbReference>
<evidence type="ECO:0000256" key="1">
    <source>
        <dbReference type="ARBA" id="ARBA00022741"/>
    </source>
</evidence>
<keyword evidence="1 3" id="KW-0547">Nucleotide-binding</keyword>
<evidence type="ECO:0000256" key="3">
    <source>
        <dbReference type="PROSITE-ProRule" id="PRU00289"/>
    </source>
</evidence>
<organism evidence="5 6">
    <name type="scientific">Sporomusa sphaeroides DSM 2875</name>
    <dbReference type="NCBI Taxonomy" id="1337886"/>
    <lineage>
        <taxon>Bacteria</taxon>
        <taxon>Bacillati</taxon>
        <taxon>Bacillota</taxon>
        <taxon>Negativicutes</taxon>
        <taxon>Selenomonadales</taxon>
        <taxon>Sporomusaceae</taxon>
        <taxon>Sporomusa</taxon>
    </lineage>
</organism>
<proteinExistence type="predicted"/>
<dbReference type="PANTHER" id="PTHR22683">
    <property type="entry name" value="SPORULATION PROTEIN RELATED"/>
    <property type="match status" value="1"/>
</dbReference>
<dbReference type="CDD" id="cd01127">
    <property type="entry name" value="TrwB_TraG_TraD_VirD4"/>
    <property type="match status" value="1"/>
</dbReference>
<reference evidence="5 6" key="1">
    <citation type="submission" date="2016-01" db="EMBL/GenBank/DDBJ databases">
        <authorList>
            <person name="Brown R."/>
        </authorList>
    </citation>
    <scope>NUCLEOTIDE SEQUENCE [LARGE SCALE GENOMIC DNA]</scope>
    <source>
        <strain evidence="5">Sporomusa sphaeroides DSM 2875</strain>
    </source>
</reference>
<dbReference type="PROSITE" id="PS50901">
    <property type="entry name" value="FTSK"/>
    <property type="match status" value="1"/>
</dbReference>
<dbReference type="SUPFAM" id="SSF52540">
    <property type="entry name" value="P-loop containing nucleoside triphosphate hydrolases"/>
    <property type="match status" value="1"/>
</dbReference>
<evidence type="ECO:0000313" key="5">
    <source>
        <dbReference type="EMBL" id="CVK18429.1"/>
    </source>
</evidence>
<dbReference type="Gene3D" id="3.40.50.300">
    <property type="entry name" value="P-loop containing nucleotide triphosphate hydrolases"/>
    <property type="match status" value="1"/>
</dbReference>
<dbReference type="PANTHER" id="PTHR22683:SF1">
    <property type="entry name" value="TYPE VII SECRETION SYSTEM PROTEIN ESSC"/>
    <property type="match status" value="1"/>
</dbReference>
<gene>
    <name evidence="5" type="primary">spoIIIE_2</name>
    <name evidence="5" type="ORF">SSPH_01067</name>
</gene>
<keyword evidence="6" id="KW-1185">Reference proteome</keyword>